<name>A0A1H0WME1_9PSEU</name>
<sequence>MTIQRHEDAELFWNTTKALFLQDPVRHTVAITVISQLIEVPDSYRGSMMLTVHDNDGGLLGALFRTAPWPLSVSALPVETHAEVVDYLLAEGIETTGVGGPRDVADPFTEAWIAASGQTIEQTIPMRLYHLGQLEMPANVAGEFRLTGEADVAMVGGWWEDFFAEATHGGNPESGEHDVRKALEFGRAIGLWVDEGEPGSFAVASPPRAGMSRIGPVYTPADKRGRGYGAAVTAQVAQWAVDQGAEHVLLFTDLDNPTSNSIYQRIGFRPVFDAVEYVFADRHTLEA</sequence>
<feature type="domain" description="N-acetyltransferase" evidence="1">
    <location>
        <begin position="142"/>
        <end position="286"/>
    </location>
</feature>
<keyword evidence="3" id="KW-1185">Reference proteome</keyword>
<dbReference type="Gene3D" id="3.40.630.30">
    <property type="match status" value="1"/>
</dbReference>
<dbReference type="GO" id="GO:0016747">
    <property type="term" value="F:acyltransferase activity, transferring groups other than amino-acyl groups"/>
    <property type="evidence" value="ECO:0007669"/>
    <property type="project" value="InterPro"/>
</dbReference>
<reference evidence="3" key="1">
    <citation type="submission" date="2016-10" db="EMBL/GenBank/DDBJ databases">
        <authorList>
            <person name="Varghese N."/>
            <person name="Submissions S."/>
        </authorList>
    </citation>
    <scope>NUCLEOTIDE SEQUENCE [LARGE SCALE GENOMIC DNA]</scope>
    <source>
        <strain evidence="3">IBRC-M 10655</strain>
    </source>
</reference>
<dbReference type="EMBL" id="FNJB01000025">
    <property type="protein sequence ID" value="SDP91879.1"/>
    <property type="molecule type" value="Genomic_DNA"/>
</dbReference>
<accession>A0A1H0WME1</accession>
<dbReference type="RefSeq" id="WP_228772111.1">
    <property type="nucleotide sequence ID" value="NZ_FNDV01000019.1"/>
</dbReference>
<organism evidence="2 3">
    <name type="scientific">Actinokineospora alba</name>
    <dbReference type="NCBI Taxonomy" id="504798"/>
    <lineage>
        <taxon>Bacteria</taxon>
        <taxon>Bacillati</taxon>
        <taxon>Actinomycetota</taxon>
        <taxon>Actinomycetes</taxon>
        <taxon>Pseudonocardiales</taxon>
        <taxon>Pseudonocardiaceae</taxon>
        <taxon>Actinokineospora</taxon>
    </lineage>
</organism>
<keyword evidence="2" id="KW-0808">Transferase</keyword>
<dbReference type="SUPFAM" id="SSF55729">
    <property type="entry name" value="Acyl-CoA N-acyltransferases (Nat)"/>
    <property type="match status" value="1"/>
</dbReference>
<dbReference type="AlphaFoldDB" id="A0A1H0WME1"/>
<dbReference type="Proteomes" id="UP000199651">
    <property type="component" value="Unassembled WGS sequence"/>
</dbReference>
<proteinExistence type="predicted"/>
<protein>
    <submittedName>
        <fullName evidence="2">Predicted acetyltransferase, GNAT family</fullName>
    </submittedName>
</protein>
<dbReference type="Pfam" id="PF00583">
    <property type="entry name" value="Acetyltransf_1"/>
    <property type="match status" value="1"/>
</dbReference>
<evidence type="ECO:0000313" key="3">
    <source>
        <dbReference type="Proteomes" id="UP000199651"/>
    </source>
</evidence>
<dbReference type="CDD" id="cd04301">
    <property type="entry name" value="NAT_SF"/>
    <property type="match status" value="1"/>
</dbReference>
<dbReference type="InterPro" id="IPR016181">
    <property type="entry name" value="Acyl_CoA_acyltransferase"/>
</dbReference>
<evidence type="ECO:0000259" key="1">
    <source>
        <dbReference type="PROSITE" id="PS51186"/>
    </source>
</evidence>
<evidence type="ECO:0000313" key="2">
    <source>
        <dbReference type="EMBL" id="SDP91879.1"/>
    </source>
</evidence>
<dbReference type="STRING" id="504798.SAMN05421871_1193"/>
<dbReference type="PROSITE" id="PS51186">
    <property type="entry name" value="GNAT"/>
    <property type="match status" value="1"/>
</dbReference>
<gene>
    <name evidence="2" type="ORF">SAMN05192558_1253</name>
</gene>
<dbReference type="InterPro" id="IPR000182">
    <property type="entry name" value="GNAT_dom"/>
</dbReference>